<organism evidence="3 4">
    <name type="scientific">Capillimicrobium parvum</name>
    <dbReference type="NCBI Taxonomy" id="2884022"/>
    <lineage>
        <taxon>Bacteria</taxon>
        <taxon>Bacillati</taxon>
        <taxon>Actinomycetota</taxon>
        <taxon>Thermoleophilia</taxon>
        <taxon>Solirubrobacterales</taxon>
        <taxon>Capillimicrobiaceae</taxon>
        <taxon>Capillimicrobium</taxon>
    </lineage>
</organism>
<dbReference type="EMBL" id="CP087164">
    <property type="protein sequence ID" value="UGS39191.1"/>
    <property type="molecule type" value="Genomic_DNA"/>
</dbReference>
<protein>
    <recommendedName>
        <fullName evidence="2">SGNH domain-containing protein</fullName>
    </recommendedName>
</protein>
<dbReference type="AlphaFoldDB" id="A0A9E6Y5I7"/>
<evidence type="ECO:0000256" key="1">
    <source>
        <dbReference type="SAM" id="SignalP"/>
    </source>
</evidence>
<feature type="domain" description="SGNH" evidence="2">
    <location>
        <begin position="71"/>
        <end position="309"/>
    </location>
</feature>
<evidence type="ECO:0000313" key="4">
    <source>
        <dbReference type="Proteomes" id="UP001162834"/>
    </source>
</evidence>
<dbReference type="RefSeq" id="WP_259313195.1">
    <property type="nucleotide sequence ID" value="NZ_CP087164.1"/>
</dbReference>
<dbReference type="InterPro" id="IPR043968">
    <property type="entry name" value="SGNH"/>
</dbReference>
<keyword evidence="1" id="KW-0732">Signal</keyword>
<feature type="chain" id="PRO_5038608177" description="SGNH domain-containing protein" evidence="1">
    <location>
        <begin position="27"/>
        <end position="313"/>
    </location>
</feature>
<evidence type="ECO:0000259" key="2">
    <source>
        <dbReference type="Pfam" id="PF19040"/>
    </source>
</evidence>
<dbReference type="PROSITE" id="PS51318">
    <property type="entry name" value="TAT"/>
    <property type="match status" value="1"/>
</dbReference>
<dbReference type="InterPro" id="IPR006311">
    <property type="entry name" value="TAT_signal"/>
</dbReference>
<evidence type="ECO:0000313" key="3">
    <source>
        <dbReference type="EMBL" id="UGS39191.1"/>
    </source>
</evidence>
<gene>
    <name evidence="3" type="ORF">DSM104329_05623</name>
</gene>
<proteinExistence type="predicted"/>
<name>A0A9E6Y5I7_9ACTN</name>
<accession>A0A9E6Y5I7</accession>
<feature type="signal peptide" evidence="1">
    <location>
        <begin position="1"/>
        <end position="26"/>
    </location>
</feature>
<reference evidence="3" key="1">
    <citation type="journal article" date="2022" name="Int. J. Syst. Evol. Microbiol.">
        <title>Pseudomonas aegrilactucae sp. nov. and Pseudomonas morbosilactucae sp. nov., pathogens causing bacterial rot of lettuce in Japan.</title>
        <authorList>
            <person name="Sawada H."/>
            <person name="Fujikawa T."/>
            <person name="Satou M."/>
        </authorList>
    </citation>
    <scope>NUCLEOTIDE SEQUENCE</scope>
    <source>
        <strain evidence="3">0166_1</strain>
    </source>
</reference>
<sequence length="313" mass="33351">MSGWRRAAIAAAIGGALGAAAPAVPAAPAPEHPRCFGAASRDPRRACHNPVLRETVSPRPAAAQVTPSSPCRVLHTRRVTRAFDPCAFGVARRRSRATVALLGDSHARMWRAALEVVALERRWRGVSITRPGCPFSVQIPVSPDLGPADCVEQHGTTLAWLRAHREVRTVFVASWAQPAWGPQGGVAGYGGTGAGFAAMLDQVPPHVRRIYVLRDIPATTVRTPGCVRAALRRHRDAGRACALPRASVLTPDPLAAAAAARGPRVRVIDLTRQLCAPARCFPVVGGAYVPQDDNHMNAVFAATLAPFVARYLR</sequence>
<keyword evidence="4" id="KW-1185">Reference proteome</keyword>
<dbReference type="Proteomes" id="UP001162834">
    <property type="component" value="Chromosome"/>
</dbReference>
<dbReference type="KEGG" id="sbae:DSM104329_05623"/>
<dbReference type="Pfam" id="PF19040">
    <property type="entry name" value="SGNH"/>
    <property type="match status" value="1"/>
</dbReference>